<gene>
    <name evidence="2" type="ORF">C0Q70_03047</name>
</gene>
<dbReference type="OrthoDB" id="5958958at2759"/>
<comment type="caution">
    <text evidence="2">The sequence shown here is derived from an EMBL/GenBank/DDBJ whole genome shotgun (WGS) entry which is preliminary data.</text>
</comment>
<evidence type="ECO:0000313" key="3">
    <source>
        <dbReference type="Proteomes" id="UP000245119"/>
    </source>
</evidence>
<feature type="region of interest" description="Disordered" evidence="1">
    <location>
        <begin position="86"/>
        <end position="158"/>
    </location>
</feature>
<sequence>MSGLPPALRLGQEAAPHRLVRSRALLRLHVQQRAYVPTPHGDASRLQVDSSNYASHRPKLKTNGHFTTFMQTRSETHAGGVVETCTQTTPKTGLSPHPGKKGPPPAVPARPRYFQPILPPTVSPPPIPYSGDKAGHSNSSDSAWAHLTSSPPTLPLPAMMTTTTTAAMSRESPPPPPPDVAQNDLMMRLGLLLGERMNSQIAERPHGRHHAGTLPPGAGSQTDLPYTAGQASHPGSLPLHMANQTEQSCNSISSLSSSNDNTPEKGLSDTSPMSTLTGEQVAVGSRHPSQTYFPPGSREISSDSVASLVSTSTSHSVSPLGTHQRPTLLLVSPSMPGAIEELPMFTGKRRSSLRRSARATVAHSDGRVVFTPIRPPQLHLRPIVFEVPHPEGKPLFLGREWVFKEMEMVLNGDGASRVPGVAVMGGIGSGKTAIVEQLVAYSCFSNSSVTAGGGTKGDGHNLTNGFNYSPTATLNTTGTTTTSAGNNSGAGVSMSTTSSHVTKASYTGTPASLGTLPLVICQHLPAT</sequence>
<accession>A0A2T7PRS5</accession>
<dbReference type="STRING" id="400727.A0A2T7PRS5"/>
<feature type="compositionally biased region" description="Low complexity" evidence="1">
    <location>
        <begin position="248"/>
        <end position="261"/>
    </location>
</feature>
<protein>
    <submittedName>
        <fullName evidence="2">Uncharacterized protein</fullName>
    </submittedName>
</protein>
<dbReference type="EMBL" id="PZQS01000002">
    <property type="protein sequence ID" value="PVD36077.1"/>
    <property type="molecule type" value="Genomic_DNA"/>
</dbReference>
<evidence type="ECO:0000313" key="2">
    <source>
        <dbReference type="EMBL" id="PVD36077.1"/>
    </source>
</evidence>
<feature type="compositionally biased region" description="Low complexity" evidence="1">
    <location>
        <begin position="147"/>
        <end position="158"/>
    </location>
</feature>
<dbReference type="Proteomes" id="UP000245119">
    <property type="component" value="Linkage Group LG2"/>
</dbReference>
<organism evidence="2 3">
    <name type="scientific">Pomacea canaliculata</name>
    <name type="common">Golden apple snail</name>
    <dbReference type="NCBI Taxonomy" id="400727"/>
    <lineage>
        <taxon>Eukaryota</taxon>
        <taxon>Metazoa</taxon>
        <taxon>Spiralia</taxon>
        <taxon>Lophotrochozoa</taxon>
        <taxon>Mollusca</taxon>
        <taxon>Gastropoda</taxon>
        <taxon>Caenogastropoda</taxon>
        <taxon>Architaenioglossa</taxon>
        <taxon>Ampullarioidea</taxon>
        <taxon>Ampullariidae</taxon>
        <taxon>Pomacea</taxon>
    </lineage>
</organism>
<keyword evidence="3" id="KW-1185">Reference proteome</keyword>
<dbReference type="AlphaFoldDB" id="A0A2T7PRS5"/>
<proteinExistence type="predicted"/>
<reference evidence="2 3" key="1">
    <citation type="submission" date="2018-04" db="EMBL/GenBank/DDBJ databases">
        <title>The genome of golden apple snail Pomacea canaliculata provides insight into stress tolerance and invasive adaptation.</title>
        <authorList>
            <person name="Liu C."/>
            <person name="Liu B."/>
            <person name="Ren Y."/>
            <person name="Zhang Y."/>
            <person name="Wang H."/>
            <person name="Li S."/>
            <person name="Jiang F."/>
            <person name="Yin L."/>
            <person name="Zhang G."/>
            <person name="Qian W."/>
            <person name="Fan W."/>
        </authorList>
    </citation>
    <scope>NUCLEOTIDE SEQUENCE [LARGE SCALE GENOMIC DNA]</scope>
    <source>
        <strain evidence="2">SZHN2017</strain>
        <tissue evidence="2">Muscle</tissue>
    </source>
</reference>
<feature type="region of interest" description="Disordered" evidence="1">
    <location>
        <begin position="202"/>
        <end position="307"/>
    </location>
</feature>
<feature type="compositionally biased region" description="Pro residues" evidence="1">
    <location>
        <begin position="117"/>
        <end position="128"/>
    </location>
</feature>
<feature type="compositionally biased region" description="Polar residues" evidence="1">
    <location>
        <begin position="268"/>
        <end position="278"/>
    </location>
</feature>
<evidence type="ECO:0000256" key="1">
    <source>
        <dbReference type="SAM" id="MobiDB-lite"/>
    </source>
</evidence>
<name>A0A2T7PRS5_POMCA</name>